<dbReference type="Pfam" id="PF01352">
    <property type="entry name" value="KRAB"/>
    <property type="match status" value="1"/>
</dbReference>
<dbReference type="PANTHER" id="PTHR23232:SF157">
    <property type="entry name" value="ZINC FINGER PROTEIN 525"/>
    <property type="match status" value="1"/>
</dbReference>
<reference evidence="2 3" key="1">
    <citation type="journal article" date="2020" name="Nature">
        <title>Six reference-quality genomes reveal evolution of bat adaptations.</title>
        <authorList>
            <person name="Jebb D."/>
            <person name="Huang Z."/>
            <person name="Pippel M."/>
            <person name="Hughes G.M."/>
            <person name="Lavrichenko K."/>
            <person name="Devanna P."/>
            <person name="Winkler S."/>
            <person name="Jermiin L.S."/>
            <person name="Skirmuntt E.C."/>
            <person name="Katzourakis A."/>
            <person name="Burkitt-Gray L."/>
            <person name="Ray D.A."/>
            <person name="Sullivan K.A.M."/>
            <person name="Roscito J.G."/>
            <person name="Kirilenko B.M."/>
            <person name="Davalos L.M."/>
            <person name="Corthals A.P."/>
            <person name="Power M.L."/>
            <person name="Jones G."/>
            <person name="Ransome R.D."/>
            <person name="Dechmann D.K.N."/>
            <person name="Locatelli A.G."/>
            <person name="Puechmaille S.J."/>
            <person name="Fedrigo O."/>
            <person name="Jarvis E.D."/>
            <person name="Hiller M."/>
            <person name="Vernes S.C."/>
            <person name="Myers E.W."/>
            <person name="Teeling E.C."/>
        </authorList>
    </citation>
    <scope>NUCLEOTIDE SEQUENCE [LARGE SCALE GENOMIC DNA]</scope>
    <source>
        <strain evidence="2">MMolMol1</strain>
        <tissue evidence="2">Muscle</tissue>
    </source>
</reference>
<accession>A0A7J8FDK0</accession>
<dbReference type="Gene3D" id="6.10.140.140">
    <property type="match status" value="1"/>
</dbReference>
<dbReference type="CDD" id="cd07765">
    <property type="entry name" value="KRAB_A-box"/>
    <property type="match status" value="1"/>
</dbReference>
<protein>
    <submittedName>
        <fullName evidence="2">Zinc finger protein 684</fullName>
    </submittedName>
</protein>
<evidence type="ECO:0000313" key="3">
    <source>
        <dbReference type="Proteomes" id="UP000550707"/>
    </source>
</evidence>
<feature type="domain" description="KRAB" evidence="1">
    <location>
        <begin position="8"/>
        <end position="87"/>
    </location>
</feature>
<proteinExistence type="predicted"/>
<comment type="caution">
    <text evidence="2">The sequence shown here is derived from an EMBL/GenBank/DDBJ whole genome shotgun (WGS) entry which is preliminary data.</text>
</comment>
<dbReference type="EMBL" id="JACASF010000012">
    <property type="protein sequence ID" value="KAF6445700.1"/>
    <property type="molecule type" value="Genomic_DNA"/>
</dbReference>
<organism evidence="2 3">
    <name type="scientific">Molossus molossus</name>
    <name type="common">Pallas' mastiff bat</name>
    <name type="synonym">Vespertilio molossus</name>
    <dbReference type="NCBI Taxonomy" id="27622"/>
    <lineage>
        <taxon>Eukaryota</taxon>
        <taxon>Metazoa</taxon>
        <taxon>Chordata</taxon>
        <taxon>Craniata</taxon>
        <taxon>Vertebrata</taxon>
        <taxon>Euteleostomi</taxon>
        <taxon>Mammalia</taxon>
        <taxon>Eutheria</taxon>
        <taxon>Laurasiatheria</taxon>
        <taxon>Chiroptera</taxon>
        <taxon>Yangochiroptera</taxon>
        <taxon>Molossidae</taxon>
        <taxon>Molossus</taxon>
    </lineage>
</organism>
<dbReference type="InterPro" id="IPR036051">
    <property type="entry name" value="KRAB_dom_sf"/>
</dbReference>
<dbReference type="InterPro" id="IPR050169">
    <property type="entry name" value="Krueppel_C2H2_ZnF"/>
</dbReference>
<dbReference type="SMART" id="SM00349">
    <property type="entry name" value="KRAB"/>
    <property type="match status" value="1"/>
</dbReference>
<sequence>MINFQGSVTFQDVAVDFTSEEWQLLDCDQRTLYWDVMLENFRNLISVDVTVINLLPLKLQIHSSLPALRWWDSHWKHFSFAVRTALSFVSRWRWSDTAGEETAWSMCFCFASLPTAEQPEACAWGHPLAFRPRCASRARNACELTAPA</sequence>
<dbReference type="PANTHER" id="PTHR23232">
    <property type="entry name" value="KRAB DOMAIN C2H2 ZINC FINGER"/>
    <property type="match status" value="1"/>
</dbReference>
<dbReference type="Proteomes" id="UP000550707">
    <property type="component" value="Unassembled WGS sequence"/>
</dbReference>
<gene>
    <name evidence="2" type="ORF">HJG59_020146</name>
</gene>
<dbReference type="GO" id="GO:0006355">
    <property type="term" value="P:regulation of DNA-templated transcription"/>
    <property type="evidence" value="ECO:0007669"/>
    <property type="project" value="InterPro"/>
</dbReference>
<keyword evidence="3" id="KW-1185">Reference proteome</keyword>
<dbReference type="AlphaFoldDB" id="A0A7J8FDK0"/>
<dbReference type="InterPro" id="IPR001909">
    <property type="entry name" value="KRAB"/>
</dbReference>
<dbReference type="SUPFAM" id="SSF109640">
    <property type="entry name" value="KRAB domain (Kruppel-associated box)"/>
    <property type="match status" value="1"/>
</dbReference>
<dbReference type="PROSITE" id="PS50805">
    <property type="entry name" value="KRAB"/>
    <property type="match status" value="1"/>
</dbReference>
<evidence type="ECO:0000313" key="2">
    <source>
        <dbReference type="EMBL" id="KAF6445700.1"/>
    </source>
</evidence>
<name>A0A7J8FDK0_MOLMO</name>
<evidence type="ECO:0000259" key="1">
    <source>
        <dbReference type="PROSITE" id="PS50805"/>
    </source>
</evidence>